<organism evidence="2 3">
    <name type="scientific">Acinetobacter rudis</name>
    <dbReference type="NCBI Taxonomy" id="632955"/>
    <lineage>
        <taxon>Bacteria</taxon>
        <taxon>Pseudomonadati</taxon>
        <taxon>Pseudomonadota</taxon>
        <taxon>Gammaproteobacteria</taxon>
        <taxon>Moraxellales</taxon>
        <taxon>Moraxellaceae</taxon>
        <taxon>Acinetobacter</taxon>
    </lineage>
</organism>
<evidence type="ECO:0000313" key="2">
    <source>
        <dbReference type="EMBL" id="MDQ8936639.1"/>
    </source>
</evidence>
<dbReference type="EMBL" id="JAVIDL010000029">
    <property type="protein sequence ID" value="MDQ8936639.1"/>
    <property type="molecule type" value="Genomic_DNA"/>
</dbReference>
<evidence type="ECO:0000313" key="3">
    <source>
        <dbReference type="Proteomes" id="UP001243844"/>
    </source>
</evidence>
<reference evidence="2" key="1">
    <citation type="submission" date="2023-08" db="EMBL/GenBank/DDBJ databases">
        <title>Emergence of clinically-relevant ST2 carbapenem-resistant Acinetobacter baumannii strains in hospital sewages in Zhejiang, East of China.</title>
        <authorList>
            <person name="Kaichao C."/>
            <person name="Zhang R."/>
        </authorList>
    </citation>
    <scope>NUCLEOTIDE SEQUENCE</scope>
    <source>
        <strain evidence="2">M-RB-37</strain>
    </source>
</reference>
<feature type="domain" description="DUF6651" evidence="1">
    <location>
        <begin position="121"/>
        <end position="221"/>
    </location>
</feature>
<sequence length="259" mass="27726">MKIKTVVVDGKTYAEVDDNSLPIYIHDDGKEVAFDAAHAVQKISSLNAEAKTHREAKEAAEAGLKAFEGLDAENARTAIATVKGYEAKQLIDAGEAERVRTEAIESVKQTYETQLGQITQERDTYQQQLHGELIGGGFARSKFAAEKLAVPADMVQAMFGGNFKVENGKPVAYDNKGQKIYSRTNHGDDAGFDEALEILVGGYQHKDAILKGSQGSGGGYQGGNGGQGGAKTMTRQNFEQLAPSEKASFMKDGGEITSS</sequence>
<gene>
    <name evidence="2" type="ORF">RFH47_13020</name>
</gene>
<dbReference type="InterPro" id="IPR046593">
    <property type="entry name" value="DUF6651"/>
</dbReference>
<dbReference type="RefSeq" id="WP_308981834.1">
    <property type="nucleotide sequence ID" value="NZ_JAVIDL010000029.1"/>
</dbReference>
<proteinExistence type="predicted"/>
<dbReference type="Proteomes" id="UP001243844">
    <property type="component" value="Unassembled WGS sequence"/>
</dbReference>
<protein>
    <recommendedName>
        <fullName evidence="1">DUF6651 domain-containing protein</fullName>
    </recommendedName>
</protein>
<comment type="caution">
    <text evidence="2">The sequence shown here is derived from an EMBL/GenBank/DDBJ whole genome shotgun (WGS) entry which is preliminary data.</text>
</comment>
<dbReference type="Pfam" id="PF20356">
    <property type="entry name" value="DUF6651"/>
    <property type="match status" value="1"/>
</dbReference>
<accession>A0AAW8JFZ3</accession>
<name>A0AAW8JFZ3_9GAMM</name>
<evidence type="ECO:0000259" key="1">
    <source>
        <dbReference type="Pfam" id="PF20356"/>
    </source>
</evidence>
<dbReference type="AlphaFoldDB" id="A0AAW8JFZ3"/>